<sequence length="215" mass="23358">MSETLLDGLRERVRVRSFLLSSGVLAALHVLFDASVAQLVTTAVTAAIVGLSEVVEDAYGLQSGVRALGFSVVLLVSGAALLAFDGGSHWLPGAFLVVGAWILLDSVQRLRYDGLTDDDARDGETVYRTYVARRVHETLAEQSRTRRELSEALDADDEAVDRALDALRERGVVDREGSELCVSSSERGTLESIRKRIGDGASRLARPLALEFEER</sequence>
<feature type="transmembrane region" description="Helical" evidence="1">
    <location>
        <begin position="15"/>
        <end position="32"/>
    </location>
</feature>
<dbReference type="AlphaFoldDB" id="A0ABD5Q5H5"/>
<dbReference type="RefSeq" id="WP_254268409.1">
    <property type="nucleotide sequence ID" value="NZ_CP100400.1"/>
</dbReference>
<dbReference type="InterPro" id="IPR036390">
    <property type="entry name" value="WH_DNA-bd_sf"/>
</dbReference>
<accession>A0ABD5Q5H5</accession>
<reference evidence="2 3" key="1">
    <citation type="journal article" date="2019" name="Int. J. Syst. Evol. Microbiol.">
        <title>The Global Catalogue of Microorganisms (GCM) 10K type strain sequencing project: providing services to taxonomists for standard genome sequencing and annotation.</title>
        <authorList>
            <consortium name="The Broad Institute Genomics Platform"/>
            <consortium name="The Broad Institute Genome Sequencing Center for Infectious Disease"/>
            <person name="Wu L."/>
            <person name="Ma J."/>
        </authorList>
    </citation>
    <scope>NUCLEOTIDE SEQUENCE [LARGE SCALE GENOMIC DNA]</scope>
    <source>
        <strain evidence="2 3">XZYJ18</strain>
    </source>
</reference>
<protein>
    <submittedName>
        <fullName evidence="2">MFS transporter</fullName>
    </submittedName>
</protein>
<dbReference type="EMBL" id="JBHSHT010000002">
    <property type="protein sequence ID" value="MFC4825967.1"/>
    <property type="molecule type" value="Genomic_DNA"/>
</dbReference>
<proteinExistence type="predicted"/>
<dbReference type="GeneID" id="73043307"/>
<name>A0ABD5Q5H5_9EURY</name>
<feature type="transmembrane region" description="Helical" evidence="1">
    <location>
        <begin position="90"/>
        <end position="107"/>
    </location>
</feature>
<evidence type="ECO:0000313" key="3">
    <source>
        <dbReference type="Proteomes" id="UP001595945"/>
    </source>
</evidence>
<gene>
    <name evidence="2" type="ORF">ACFO9K_17050</name>
</gene>
<dbReference type="SUPFAM" id="SSF46785">
    <property type="entry name" value="Winged helix' DNA-binding domain"/>
    <property type="match status" value="1"/>
</dbReference>
<keyword evidence="1" id="KW-0812">Transmembrane</keyword>
<organism evidence="2 3">
    <name type="scientific">Halorussus aquaticus</name>
    <dbReference type="NCBI Taxonomy" id="2953748"/>
    <lineage>
        <taxon>Archaea</taxon>
        <taxon>Methanobacteriati</taxon>
        <taxon>Methanobacteriota</taxon>
        <taxon>Stenosarchaea group</taxon>
        <taxon>Halobacteria</taxon>
        <taxon>Halobacteriales</taxon>
        <taxon>Haladaptataceae</taxon>
        <taxon>Halorussus</taxon>
    </lineage>
</organism>
<keyword evidence="3" id="KW-1185">Reference proteome</keyword>
<dbReference type="Proteomes" id="UP001595945">
    <property type="component" value="Unassembled WGS sequence"/>
</dbReference>
<feature type="transmembrane region" description="Helical" evidence="1">
    <location>
        <begin position="67"/>
        <end position="84"/>
    </location>
</feature>
<keyword evidence="1" id="KW-1133">Transmembrane helix</keyword>
<feature type="transmembrane region" description="Helical" evidence="1">
    <location>
        <begin position="38"/>
        <end position="55"/>
    </location>
</feature>
<evidence type="ECO:0000256" key="1">
    <source>
        <dbReference type="SAM" id="Phobius"/>
    </source>
</evidence>
<evidence type="ECO:0000313" key="2">
    <source>
        <dbReference type="EMBL" id="MFC4825967.1"/>
    </source>
</evidence>
<keyword evidence="1" id="KW-0472">Membrane</keyword>
<comment type="caution">
    <text evidence="2">The sequence shown here is derived from an EMBL/GenBank/DDBJ whole genome shotgun (WGS) entry which is preliminary data.</text>
</comment>